<feature type="region of interest" description="Disordered" evidence="1">
    <location>
        <begin position="412"/>
        <end position="472"/>
    </location>
</feature>
<feature type="compositionally biased region" description="Acidic residues" evidence="1">
    <location>
        <begin position="463"/>
        <end position="472"/>
    </location>
</feature>
<feature type="transmembrane region" description="Helical" evidence="2">
    <location>
        <begin position="303"/>
        <end position="325"/>
    </location>
</feature>
<dbReference type="SMART" id="SM00332">
    <property type="entry name" value="PP2Cc"/>
    <property type="match status" value="1"/>
</dbReference>
<evidence type="ECO:0000256" key="1">
    <source>
        <dbReference type="SAM" id="MobiDB-lite"/>
    </source>
</evidence>
<feature type="domain" description="PPM-type phosphatase" evidence="3">
    <location>
        <begin position="1"/>
        <end position="236"/>
    </location>
</feature>
<accession>A0ABX8SH33</accession>
<reference evidence="4 5" key="1">
    <citation type="submission" date="2021-07" db="EMBL/GenBank/DDBJ databases">
        <title>complete genome sequencing of Tessaracoccus sp.J1M15.</title>
        <authorList>
            <person name="Bae J.-W."/>
            <person name="Kim D.-y."/>
        </authorList>
    </citation>
    <scope>NUCLEOTIDE SEQUENCE [LARGE SCALE GENOMIC DNA]</scope>
    <source>
        <strain evidence="4 5">J1M15</strain>
    </source>
</reference>
<dbReference type="InterPro" id="IPR001932">
    <property type="entry name" value="PPM-type_phosphatase-like_dom"/>
</dbReference>
<feature type="compositionally biased region" description="Low complexity" evidence="1">
    <location>
        <begin position="426"/>
        <end position="439"/>
    </location>
</feature>
<evidence type="ECO:0000256" key="2">
    <source>
        <dbReference type="SAM" id="Phobius"/>
    </source>
</evidence>
<dbReference type="Proteomes" id="UP000824504">
    <property type="component" value="Chromosome"/>
</dbReference>
<keyword evidence="2" id="KW-1133">Transmembrane helix</keyword>
<dbReference type="CDD" id="cd00143">
    <property type="entry name" value="PP2Cc"/>
    <property type="match status" value="1"/>
</dbReference>
<keyword evidence="2" id="KW-0812">Transmembrane</keyword>
<feature type="region of interest" description="Disordered" evidence="1">
    <location>
        <begin position="261"/>
        <end position="284"/>
    </location>
</feature>
<dbReference type="SMART" id="SM00331">
    <property type="entry name" value="PP2C_SIG"/>
    <property type="match status" value="1"/>
</dbReference>
<gene>
    <name evidence="4" type="ORF">KDB89_12715</name>
</gene>
<proteinExistence type="predicted"/>
<feature type="compositionally biased region" description="Low complexity" evidence="1">
    <location>
        <begin position="449"/>
        <end position="462"/>
    </location>
</feature>
<dbReference type="PROSITE" id="PS51746">
    <property type="entry name" value="PPM_2"/>
    <property type="match status" value="1"/>
</dbReference>
<evidence type="ECO:0000313" key="5">
    <source>
        <dbReference type="Proteomes" id="UP000824504"/>
    </source>
</evidence>
<dbReference type="Pfam" id="PF13672">
    <property type="entry name" value="PP2C_2"/>
    <property type="match status" value="1"/>
</dbReference>
<name>A0ABX8SH33_9ACTN</name>
<keyword evidence="5" id="KW-1185">Reference proteome</keyword>
<dbReference type="EMBL" id="CP079216">
    <property type="protein sequence ID" value="QXT62585.1"/>
    <property type="molecule type" value="Genomic_DNA"/>
</dbReference>
<evidence type="ECO:0000313" key="4">
    <source>
        <dbReference type="EMBL" id="QXT62585.1"/>
    </source>
</evidence>
<organism evidence="4 5">
    <name type="scientific">Tessaracoccus palaemonis</name>
    <dbReference type="NCBI Taxonomy" id="2829499"/>
    <lineage>
        <taxon>Bacteria</taxon>
        <taxon>Bacillati</taxon>
        <taxon>Actinomycetota</taxon>
        <taxon>Actinomycetes</taxon>
        <taxon>Propionibacteriales</taxon>
        <taxon>Propionibacteriaceae</taxon>
        <taxon>Tessaracoccus</taxon>
    </lineage>
</organism>
<protein>
    <submittedName>
        <fullName evidence="4">Protein phosphatase 2C domain-containing protein</fullName>
    </submittedName>
</protein>
<sequence length="472" mass="49299">MFSLRFVAHSEVGRVRKNNQDAGYASPNMLLVTDGMGGAAAGDLASAVASTEAARSDVRAADGEEMLERIAGMMARTNAKLSDLIDDDLELDGMGTTFCGALFNGTQFGIGHIGDSRGYLLRDGELTQLTHDHSWVQSLIDEGKITPAQAAVHPHRSLILKVLNGQAAFEPDLDLLDAQLGDRVMFCSDGLSGLVDDATMAELLATDDLEAAAAGLAHTANANGGHDNITVVIGEVVPQDDELDAAAPLLVGSATEVSIPRTGAASDKGPKYPTPSAPEPETTADHDAAEVARYAPQEQRRRWPGIALSILAILLVLGLGGWGLVSYGQSRYYVAVDDAGYVALYNGVPGNVLGVSLNRLVSSTDIPVSNLPRFYQRAVDATITVPDEAAGESTTTELRALAERCMEVRAERANATPDPTPTVPGLPTSSLLATASPTTSPLPDPAPTPGLLRPTTLGTPTADAEEADPEAC</sequence>
<dbReference type="RefSeq" id="WP_219081613.1">
    <property type="nucleotide sequence ID" value="NZ_CP079216.1"/>
</dbReference>
<evidence type="ECO:0000259" key="3">
    <source>
        <dbReference type="PROSITE" id="PS51746"/>
    </source>
</evidence>
<keyword evidence="2" id="KW-0472">Membrane</keyword>